<dbReference type="InterPro" id="IPR050499">
    <property type="entry name" value="PEP-utilizing_PTS_enzyme"/>
</dbReference>
<dbReference type="HOGENOM" id="CLU_007308_7_0_0"/>
<comment type="subcellular location">
    <subcellularLocation>
        <location evidence="3 16">Cytoplasm</location>
    </subcellularLocation>
</comment>
<evidence type="ECO:0000259" key="20">
    <source>
        <dbReference type="Pfam" id="PF00391"/>
    </source>
</evidence>
<feature type="binding site" evidence="19">
    <location>
        <position position="432"/>
    </location>
    <ligand>
        <name>Mg(2+)</name>
        <dbReference type="ChEBI" id="CHEBI:18420"/>
    </ligand>
</feature>
<feature type="domain" description="PEP-utilising enzyme mobile" evidence="20">
    <location>
        <begin position="156"/>
        <end position="227"/>
    </location>
</feature>
<dbReference type="SUPFAM" id="SSF51621">
    <property type="entry name" value="Phosphoenolpyruvate/pyruvate domain"/>
    <property type="match status" value="1"/>
</dbReference>
<sequence length="575" mass="64016">MRQWVITGQPAADGIAMGAAVITAVPLDRLDKNHVGGGRIYTFDDFYQAIWKTEEQLRQFQQRIQERIPESVSQIFAAHLMILEDAEFIGQIQKQIEKGMPVPEAINLVADKYIDRFSQSTAAQFREKVDDLEDLTRRLLANLNNQTDLGANNDYEGRILITSRLFPSDILRFVAQNAEGIILTSGGVTAHISILARSLEMPMILADAALLTDIANGTSLLMDAHTGLIYVNPDSEVVCSYVSLLETRDNALPYAGEIEPQTYTRDGRRIRLIAAVGLISEARLAHELRAEGIGLYRSEMPFLIRSDFPSEDEQYAVYRNVMQEMQEGEIVFRTLDVGGDKILRYFPAGEEANPFLGLRGIRFTFRHRNVFSQQIRALLRAGHDRPIKIMFPLVSSIDSFVHARNLVKELAEELESKQIPHQLNPAIGAMIELPCAVSLASELAAEADFLSIGSNDLVQYMLAVDRTNKQVAEWYISWHPAVLRAIKVVIEAARRRGKPVSICGDMAEDTKLIPVLIGMGITSLTIPPRRIPRVQQLIQSIDAAAAEELAQKVLRASMLAEIACLLGITKALPGY</sequence>
<accession>A0A0S6VX85</accession>
<dbReference type="EC" id="2.7.3.9" evidence="5 16"/>
<evidence type="ECO:0000256" key="9">
    <source>
        <dbReference type="ARBA" id="ARBA00022597"/>
    </source>
</evidence>
<evidence type="ECO:0000256" key="5">
    <source>
        <dbReference type="ARBA" id="ARBA00012232"/>
    </source>
</evidence>
<dbReference type="InterPro" id="IPR008731">
    <property type="entry name" value="PTS_EIN"/>
</dbReference>
<keyword evidence="8 16" id="KW-0963">Cytoplasm</keyword>
<dbReference type="InterPro" id="IPR000121">
    <property type="entry name" value="PEP_util_C"/>
</dbReference>
<dbReference type="GO" id="GO:0016301">
    <property type="term" value="F:kinase activity"/>
    <property type="evidence" value="ECO:0007669"/>
    <property type="project" value="UniProtKB-KW"/>
</dbReference>
<evidence type="ECO:0000259" key="22">
    <source>
        <dbReference type="Pfam" id="PF05524"/>
    </source>
</evidence>
<organism evidence="23">
    <name type="scientific">Candidatus Moduliflexus flocculans</name>
    <dbReference type="NCBI Taxonomy" id="1499966"/>
    <lineage>
        <taxon>Bacteria</taxon>
        <taxon>Candidatus Moduliflexota</taxon>
        <taxon>Candidatus Moduliflexia</taxon>
        <taxon>Candidatus Moduliflexales</taxon>
        <taxon>Candidatus Moduliflexaceae</taxon>
    </lineage>
</organism>
<dbReference type="Proteomes" id="UP000030700">
    <property type="component" value="Unassembled WGS sequence"/>
</dbReference>
<protein>
    <recommendedName>
        <fullName evidence="6 16">Phosphoenolpyruvate-protein phosphotransferase</fullName>
        <ecNumber evidence="5 16">2.7.3.9</ecNumber>
    </recommendedName>
    <alternativeName>
        <fullName evidence="15 16">Phosphotransferase system, enzyme I</fullName>
    </alternativeName>
</protein>
<evidence type="ECO:0000256" key="16">
    <source>
        <dbReference type="PIRNR" id="PIRNR000732"/>
    </source>
</evidence>
<comment type="catalytic activity">
    <reaction evidence="1 16">
        <text>L-histidyl-[protein] + phosphoenolpyruvate = N(pros)-phospho-L-histidyl-[protein] + pyruvate</text>
        <dbReference type="Rhea" id="RHEA:23880"/>
        <dbReference type="Rhea" id="RHEA-COMP:9745"/>
        <dbReference type="Rhea" id="RHEA-COMP:9746"/>
        <dbReference type="ChEBI" id="CHEBI:15361"/>
        <dbReference type="ChEBI" id="CHEBI:29979"/>
        <dbReference type="ChEBI" id="CHEBI:58702"/>
        <dbReference type="ChEBI" id="CHEBI:64837"/>
        <dbReference type="EC" id="2.7.3.9"/>
    </reaction>
</comment>
<comment type="cofactor">
    <cofactor evidence="2 16 19">
        <name>Mg(2+)</name>
        <dbReference type="ChEBI" id="CHEBI:18420"/>
    </cofactor>
</comment>
<keyword evidence="13 16" id="KW-0418">Kinase</keyword>
<name>A0A0S6VX85_9BACT</name>
<evidence type="ECO:0000256" key="12">
    <source>
        <dbReference type="ARBA" id="ARBA00022723"/>
    </source>
</evidence>
<keyword evidence="24" id="KW-1185">Reference proteome</keyword>
<dbReference type="Gene3D" id="1.10.274.10">
    <property type="entry name" value="PtsI, HPr-binding domain"/>
    <property type="match status" value="1"/>
</dbReference>
<dbReference type="InterPro" id="IPR036637">
    <property type="entry name" value="Phosphohistidine_dom_sf"/>
</dbReference>
<evidence type="ECO:0000256" key="1">
    <source>
        <dbReference type="ARBA" id="ARBA00000683"/>
    </source>
</evidence>
<dbReference type="InterPro" id="IPR024692">
    <property type="entry name" value="PTS_EI"/>
</dbReference>
<feature type="binding site" evidence="18">
    <location>
        <begin position="455"/>
        <end position="456"/>
    </location>
    <ligand>
        <name>phosphoenolpyruvate</name>
        <dbReference type="ChEBI" id="CHEBI:58702"/>
    </ligand>
</feature>
<dbReference type="InterPro" id="IPR008279">
    <property type="entry name" value="PEP-util_enz_mobile_dom"/>
</dbReference>
<feature type="binding site" evidence="18">
    <location>
        <position position="297"/>
    </location>
    <ligand>
        <name>phosphoenolpyruvate</name>
        <dbReference type="ChEBI" id="CHEBI:58702"/>
    </ligand>
</feature>
<feature type="binding site" evidence="19">
    <location>
        <position position="456"/>
    </location>
    <ligand>
        <name>Mg(2+)</name>
        <dbReference type="ChEBI" id="CHEBI:18420"/>
    </ligand>
</feature>
<feature type="active site" description="Tele-phosphohistidine intermediate" evidence="17">
    <location>
        <position position="191"/>
    </location>
</feature>
<evidence type="ECO:0000256" key="10">
    <source>
        <dbReference type="ARBA" id="ARBA00022679"/>
    </source>
</evidence>
<dbReference type="Gene3D" id="3.50.30.10">
    <property type="entry name" value="Phosphohistidine domain"/>
    <property type="match status" value="1"/>
</dbReference>
<dbReference type="InterPro" id="IPR036618">
    <property type="entry name" value="PtsI_HPr-bd_sf"/>
</dbReference>
<feature type="binding site" evidence="18">
    <location>
        <position position="466"/>
    </location>
    <ligand>
        <name>phosphoenolpyruvate</name>
        <dbReference type="ChEBI" id="CHEBI:58702"/>
    </ligand>
</feature>
<dbReference type="GO" id="GO:0005737">
    <property type="term" value="C:cytoplasm"/>
    <property type="evidence" value="ECO:0007669"/>
    <property type="project" value="UniProtKB-SubCell"/>
</dbReference>
<dbReference type="PANTHER" id="PTHR46244:SF6">
    <property type="entry name" value="PHOSPHOENOLPYRUVATE-PROTEIN PHOSPHOTRANSFERASE"/>
    <property type="match status" value="1"/>
</dbReference>
<evidence type="ECO:0000256" key="13">
    <source>
        <dbReference type="ARBA" id="ARBA00022777"/>
    </source>
</evidence>
<dbReference type="AlphaFoldDB" id="A0A0S6VX85"/>
<dbReference type="PANTHER" id="PTHR46244">
    <property type="entry name" value="PHOSPHOENOLPYRUVATE-PROTEIN PHOSPHOTRANSFERASE"/>
    <property type="match status" value="1"/>
</dbReference>
<evidence type="ECO:0000256" key="19">
    <source>
        <dbReference type="PIRSR" id="PIRSR000732-3"/>
    </source>
</evidence>
<comment type="similarity">
    <text evidence="4 16">Belongs to the PEP-utilizing enzyme family.</text>
</comment>
<evidence type="ECO:0000256" key="2">
    <source>
        <dbReference type="ARBA" id="ARBA00001946"/>
    </source>
</evidence>
<dbReference type="EMBL" id="DF820456">
    <property type="protein sequence ID" value="GAK50492.1"/>
    <property type="molecule type" value="Genomic_DNA"/>
</dbReference>
<dbReference type="InterPro" id="IPR015813">
    <property type="entry name" value="Pyrv/PenolPyrv_kinase-like_dom"/>
</dbReference>
<dbReference type="InterPro" id="IPR040442">
    <property type="entry name" value="Pyrv_kinase-like_dom_sf"/>
</dbReference>
<dbReference type="PIRSF" id="PIRSF000732">
    <property type="entry name" value="PTS_enzyme_I"/>
    <property type="match status" value="1"/>
</dbReference>
<reference evidence="23" key="1">
    <citation type="journal article" date="2015" name="PeerJ">
        <title>First genomic representation of candidate bacterial phylum KSB3 points to enhanced environmental sensing as a trigger of wastewater bulking.</title>
        <authorList>
            <person name="Sekiguchi Y."/>
            <person name="Ohashi A."/>
            <person name="Parks D.H."/>
            <person name="Yamauchi T."/>
            <person name="Tyson G.W."/>
            <person name="Hugenholtz P."/>
        </authorList>
    </citation>
    <scope>NUCLEOTIDE SEQUENCE [LARGE SCALE GENOMIC DNA]</scope>
</reference>
<dbReference type="GO" id="GO:0009401">
    <property type="term" value="P:phosphoenolpyruvate-dependent sugar phosphotransferase system"/>
    <property type="evidence" value="ECO:0007669"/>
    <property type="project" value="UniProtKB-KW"/>
</dbReference>
<proteinExistence type="inferred from homology"/>
<evidence type="ECO:0000256" key="18">
    <source>
        <dbReference type="PIRSR" id="PIRSR000732-2"/>
    </source>
</evidence>
<evidence type="ECO:0000259" key="21">
    <source>
        <dbReference type="Pfam" id="PF02896"/>
    </source>
</evidence>
<evidence type="ECO:0000256" key="15">
    <source>
        <dbReference type="ARBA" id="ARBA00033235"/>
    </source>
</evidence>
<keyword evidence="12 16" id="KW-0479">Metal-binding</keyword>
<evidence type="ECO:0000256" key="11">
    <source>
        <dbReference type="ARBA" id="ARBA00022683"/>
    </source>
</evidence>
<dbReference type="SUPFAM" id="SSF52009">
    <property type="entry name" value="Phosphohistidine domain"/>
    <property type="match status" value="1"/>
</dbReference>
<evidence type="ECO:0000313" key="23">
    <source>
        <dbReference type="EMBL" id="GAK50492.1"/>
    </source>
</evidence>
<dbReference type="Pfam" id="PF05524">
    <property type="entry name" value="PEP-utilisers_N"/>
    <property type="match status" value="1"/>
</dbReference>
<evidence type="ECO:0000313" key="24">
    <source>
        <dbReference type="Proteomes" id="UP000030700"/>
    </source>
</evidence>
<dbReference type="Pfam" id="PF02896">
    <property type="entry name" value="PEP-utilizers_C"/>
    <property type="match status" value="1"/>
</dbReference>
<dbReference type="NCBIfam" id="TIGR01417">
    <property type="entry name" value="PTS_I_fam"/>
    <property type="match status" value="1"/>
</dbReference>
<gene>
    <name evidence="23" type="ORF">U14_01723</name>
</gene>
<evidence type="ECO:0000256" key="3">
    <source>
        <dbReference type="ARBA" id="ARBA00004496"/>
    </source>
</evidence>
<dbReference type="GO" id="GO:0008965">
    <property type="term" value="F:phosphoenolpyruvate-protein phosphotransferase activity"/>
    <property type="evidence" value="ECO:0007669"/>
    <property type="project" value="UniProtKB-EC"/>
</dbReference>
<dbReference type="Pfam" id="PF00391">
    <property type="entry name" value="PEP-utilizers"/>
    <property type="match status" value="1"/>
</dbReference>
<feature type="domain" description="Phosphotransferase system enzyme I N-terminal" evidence="22">
    <location>
        <begin position="7"/>
        <end position="127"/>
    </location>
</feature>
<keyword evidence="7 16" id="KW-0813">Transport</keyword>
<dbReference type="PRINTS" id="PR01736">
    <property type="entry name" value="PHPHTRNFRASE"/>
</dbReference>
<comment type="function">
    <text evidence="16">General (non sugar-specific) component of the phosphoenolpyruvate-dependent sugar phosphotransferase system (sugar PTS). This major carbohydrate active-transport system catalyzes the phosphorylation of incoming sugar substrates concomitantly with their translocation across the cell membrane. Enzyme I transfers the phosphoryl group from phosphoenolpyruvate (PEP) to the phosphoryl carrier protein (HPr).</text>
</comment>
<evidence type="ECO:0000256" key="14">
    <source>
        <dbReference type="ARBA" id="ARBA00022842"/>
    </source>
</evidence>
<keyword evidence="10 16" id="KW-0808">Transferase</keyword>
<feature type="active site" description="Proton donor" evidence="17">
    <location>
        <position position="503"/>
    </location>
</feature>
<dbReference type="SUPFAM" id="SSF47831">
    <property type="entry name" value="Enzyme I of the PEP:sugar phosphotransferase system HPr-binding (sub)domain"/>
    <property type="match status" value="1"/>
</dbReference>
<dbReference type="GO" id="GO:0046872">
    <property type="term" value="F:metal ion binding"/>
    <property type="evidence" value="ECO:0007669"/>
    <property type="project" value="UniProtKB-KW"/>
</dbReference>
<keyword evidence="9 16" id="KW-0762">Sugar transport</keyword>
<dbReference type="InterPro" id="IPR006318">
    <property type="entry name" value="PTS_EI-like"/>
</dbReference>
<dbReference type="STRING" id="1499966.U14_01723"/>
<keyword evidence="14 16" id="KW-0460">Magnesium</keyword>
<feature type="domain" description="PEP-utilising enzyme C-terminal" evidence="21">
    <location>
        <begin position="261"/>
        <end position="542"/>
    </location>
</feature>
<evidence type="ECO:0000256" key="7">
    <source>
        <dbReference type="ARBA" id="ARBA00022448"/>
    </source>
</evidence>
<dbReference type="Gene3D" id="3.20.20.60">
    <property type="entry name" value="Phosphoenolpyruvate-binding domains"/>
    <property type="match status" value="1"/>
</dbReference>
<keyword evidence="11 16" id="KW-0598">Phosphotransferase system</keyword>
<evidence type="ECO:0000256" key="6">
    <source>
        <dbReference type="ARBA" id="ARBA00016544"/>
    </source>
</evidence>
<evidence type="ECO:0000256" key="8">
    <source>
        <dbReference type="ARBA" id="ARBA00022490"/>
    </source>
</evidence>
<evidence type="ECO:0000256" key="4">
    <source>
        <dbReference type="ARBA" id="ARBA00007837"/>
    </source>
</evidence>
<feature type="binding site" evidence="18">
    <location>
        <position position="333"/>
    </location>
    <ligand>
        <name>phosphoenolpyruvate</name>
        <dbReference type="ChEBI" id="CHEBI:58702"/>
    </ligand>
</feature>
<evidence type="ECO:0000256" key="17">
    <source>
        <dbReference type="PIRSR" id="PIRSR000732-1"/>
    </source>
</evidence>